<dbReference type="SMART" id="SM00382">
    <property type="entry name" value="AAA"/>
    <property type="match status" value="2"/>
</dbReference>
<dbReference type="InterPro" id="IPR027417">
    <property type="entry name" value="P-loop_NTPase"/>
</dbReference>
<proteinExistence type="inferred from homology"/>
<sequence length="499" mass="53327">MNSFAGHSVARSQLSFDEAAAASRELTPVIEIENLSIHSVNECIVSGLSLTLSTGNPVTILGETGSGKSLLAQSIMGALPAGLTCSGHIRRFGRDDHTLDELEQLWGCRIAMLPQEPWLSLDPIMPGKQQAALVEQLVNGLSEKESANITLKRMTELGLGTDGEKVPDQLSGGMAQRLAYLCATAAGADVLIADEPTKGLDASHKSRIIELLRKQSDKGSLLTITHDIDVARALGGDLIVMRQGSCVEQGKAHDILQNPASAYGRALIAAHSPVFSAVTSNLSYDESPLVTISRASKTRGGKPLFSDLNLTIGEGEIIGLSGGSGAGKSTLADMILGLVKTDEGGVRHSPLLTRGKMLKLYQDPPSAFPQTITLSQNLDDLCRLHSLNKAEIPHWLDRLRLDKKLLERRPSQVSGGELQRFALLRALMMRPKLLVADEPVSRLDPIVASETLSLLLKHTRRIGCALILVSHDQAALNQICGRIIKLGGDKAFPGSGTVL</sequence>
<dbReference type="Proteomes" id="UP000071065">
    <property type="component" value="Chromosome"/>
</dbReference>
<evidence type="ECO:0000256" key="2">
    <source>
        <dbReference type="ARBA" id="ARBA00005417"/>
    </source>
</evidence>
<dbReference type="PROSITE" id="PS50893">
    <property type="entry name" value="ABC_TRANSPORTER_2"/>
    <property type="match status" value="2"/>
</dbReference>
<comment type="similarity">
    <text evidence="2">Belongs to the ABC transporter superfamily.</text>
</comment>
<evidence type="ECO:0000256" key="7">
    <source>
        <dbReference type="ARBA" id="ARBA00023136"/>
    </source>
</evidence>
<dbReference type="AlphaFoldDB" id="A0A142B8K8"/>
<dbReference type="Gene3D" id="3.40.50.300">
    <property type="entry name" value="P-loop containing nucleotide triphosphate hydrolases"/>
    <property type="match status" value="2"/>
</dbReference>
<dbReference type="PANTHER" id="PTHR43297">
    <property type="entry name" value="OLIGOPEPTIDE TRANSPORT ATP-BINDING PROTEIN APPD"/>
    <property type="match status" value="1"/>
</dbReference>
<feature type="domain" description="ABC transporter" evidence="8">
    <location>
        <begin position="30"/>
        <end position="268"/>
    </location>
</feature>
<dbReference type="InterPro" id="IPR017871">
    <property type="entry name" value="ABC_transporter-like_CS"/>
</dbReference>
<feature type="domain" description="ABC transporter" evidence="8">
    <location>
        <begin position="290"/>
        <end position="498"/>
    </location>
</feature>
<dbReference type="GO" id="GO:0016887">
    <property type="term" value="F:ATP hydrolysis activity"/>
    <property type="evidence" value="ECO:0007669"/>
    <property type="project" value="InterPro"/>
</dbReference>
<keyword evidence="3" id="KW-0813">Transport</keyword>
<evidence type="ECO:0000256" key="1">
    <source>
        <dbReference type="ARBA" id="ARBA00004417"/>
    </source>
</evidence>
<evidence type="ECO:0000256" key="3">
    <source>
        <dbReference type="ARBA" id="ARBA00022448"/>
    </source>
</evidence>
<comment type="subcellular location">
    <subcellularLocation>
        <location evidence="1">Cell inner membrane</location>
        <topology evidence="1">Peripheral membrane protein</topology>
    </subcellularLocation>
</comment>
<evidence type="ECO:0000256" key="4">
    <source>
        <dbReference type="ARBA" id="ARBA00022475"/>
    </source>
</evidence>
<dbReference type="PANTHER" id="PTHR43297:SF7">
    <property type="entry name" value="D,D-DIPEPTIDE TRANSPORT ATP-BINDING PROTEIN DDPD-RELATED"/>
    <property type="match status" value="1"/>
</dbReference>
<accession>A0A142B8K8</accession>
<evidence type="ECO:0000313" key="9">
    <source>
        <dbReference type="EMBL" id="AMO55084.1"/>
    </source>
</evidence>
<name>A0A142B8K8_9GAMM</name>
<evidence type="ECO:0000256" key="6">
    <source>
        <dbReference type="ARBA" id="ARBA00022840"/>
    </source>
</evidence>
<gene>
    <name evidence="9" type="primary">gsiA</name>
    <name evidence="9" type="ORF">EZMO1_0866</name>
</gene>
<evidence type="ECO:0000313" key="10">
    <source>
        <dbReference type="Proteomes" id="UP000071065"/>
    </source>
</evidence>
<dbReference type="PROSITE" id="PS00211">
    <property type="entry name" value="ABC_TRANSPORTER_1"/>
    <property type="match status" value="1"/>
</dbReference>
<keyword evidence="5" id="KW-0547">Nucleotide-binding</keyword>
<dbReference type="GO" id="GO:0005524">
    <property type="term" value="F:ATP binding"/>
    <property type="evidence" value="ECO:0007669"/>
    <property type="project" value="UniProtKB-KW"/>
</dbReference>
<dbReference type="Pfam" id="PF00005">
    <property type="entry name" value="ABC_tran"/>
    <property type="match status" value="2"/>
</dbReference>
<dbReference type="RefSeq" id="WP_201772177.1">
    <property type="nucleotide sequence ID" value="NZ_CP013251.1"/>
</dbReference>
<reference evidence="9 10" key="1">
    <citation type="journal article" date="2016" name="Front. Microbiol.">
        <title>Genomic Insight into the Host-Endosymbiont Relationship of Endozoicomonas montiporae CL-33(T) with its Coral Host.</title>
        <authorList>
            <person name="Ding J.-Y."/>
            <person name="Shiu J.-H."/>
            <person name="Chen W.-M."/>
            <person name="Chiang Y.-R."/>
            <person name="Tang S.-L."/>
        </authorList>
    </citation>
    <scope>NUCLEOTIDE SEQUENCE [LARGE SCALE GENOMIC DNA]</scope>
    <source>
        <strain evidence="9 10">CL-33</strain>
    </source>
</reference>
<keyword evidence="6 9" id="KW-0067">ATP-binding</keyword>
<dbReference type="InterPro" id="IPR003593">
    <property type="entry name" value="AAA+_ATPase"/>
</dbReference>
<dbReference type="GO" id="GO:0005886">
    <property type="term" value="C:plasma membrane"/>
    <property type="evidence" value="ECO:0007669"/>
    <property type="project" value="UniProtKB-SubCell"/>
</dbReference>
<dbReference type="SUPFAM" id="SSF52540">
    <property type="entry name" value="P-loop containing nucleoside triphosphate hydrolases"/>
    <property type="match status" value="2"/>
</dbReference>
<dbReference type="InterPro" id="IPR050388">
    <property type="entry name" value="ABC_Ni/Peptide_Import"/>
</dbReference>
<dbReference type="STRING" id="570277.EZMO1_0866"/>
<dbReference type="KEGG" id="emp:EZMO1_0866"/>
<dbReference type="PATRIC" id="fig|570277.3.peg.943"/>
<protein>
    <submittedName>
        <fullName evidence="9">Glutathione importing ABC transporter, ATP-binding protein</fullName>
    </submittedName>
</protein>
<dbReference type="EMBL" id="CP013251">
    <property type="protein sequence ID" value="AMO55084.1"/>
    <property type="molecule type" value="Genomic_DNA"/>
</dbReference>
<organism evidence="9 10">
    <name type="scientific">Endozoicomonas montiporae CL-33</name>
    <dbReference type="NCBI Taxonomy" id="570277"/>
    <lineage>
        <taxon>Bacteria</taxon>
        <taxon>Pseudomonadati</taxon>
        <taxon>Pseudomonadota</taxon>
        <taxon>Gammaproteobacteria</taxon>
        <taxon>Oceanospirillales</taxon>
        <taxon>Endozoicomonadaceae</taxon>
        <taxon>Endozoicomonas</taxon>
    </lineage>
</organism>
<dbReference type="InterPro" id="IPR003439">
    <property type="entry name" value="ABC_transporter-like_ATP-bd"/>
</dbReference>
<keyword evidence="4" id="KW-1003">Cell membrane</keyword>
<keyword evidence="7" id="KW-0472">Membrane</keyword>
<evidence type="ECO:0000256" key="5">
    <source>
        <dbReference type="ARBA" id="ARBA00022741"/>
    </source>
</evidence>
<evidence type="ECO:0000259" key="8">
    <source>
        <dbReference type="PROSITE" id="PS50893"/>
    </source>
</evidence>